<feature type="domain" description="1-deoxy-D-xylulose 5-phosphate reductoisomerase C-terminal" evidence="11">
    <location>
        <begin position="146"/>
        <end position="240"/>
    </location>
</feature>
<feature type="binding site" evidence="9">
    <location>
        <position position="39"/>
    </location>
    <ligand>
        <name>NADPH</name>
        <dbReference type="ChEBI" id="CHEBI:57783"/>
    </ligand>
</feature>
<feature type="binding site" evidence="9">
    <location>
        <position position="152"/>
    </location>
    <ligand>
        <name>Mn(2+)</name>
        <dbReference type="ChEBI" id="CHEBI:29035"/>
    </ligand>
</feature>
<feature type="binding site" evidence="9">
    <location>
        <position position="228"/>
    </location>
    <ligand>
        <name>1-deoxy-D-xylulose 5-phosphate</name>
        <dbReference type="ChEBI" id="CHEBI:57792"/>
    </ligand>
</feature>
<comment type="cofactor">
    <cofactor evidence="9">
        <name>Mg(2+)</name>
        <dbReference type="ChEBI" id="CHEBI:18420"/>
    </cofactor>
    <cofactor evidence="9">
        <name>Mn(2+)</name>
        <dbReference type="ChEBI" id="CHEBI:29035"/>
    </cofactor>
</comment>
<dbReference type="InterPro" id="IPR003821">
    <property type="entry name" value="DXP_reductoisomerase"/>
</dbReference>
<dbReference type="Pfam" id="PF02670">
    <property type="entry name" value="DXP_reductoisom"/>
    <property type="match status" value="1"/>
</dbReference>
<dbReference type="InterPro" id="IPR026877">
    <property type="entry name" value="DXPR_C"/>
</dbReference>
<feature type="binding site" evidence="9">
    <location>
        <position position="15"/>
    </location>
    <ligand>
        <name>NADPH</name>
        <dbReference type="ChEBI" id="CHEBI:57783"/>
    </ligand>
</feature>
<feature type="binding site" evidence="9">
    <location>
        <position position="125"/>
    </location>
    <ligand>
        <name>1-deoxy-D-xylulose 5-phosphate</name>
        <dbReference type="ChEBI" id="CHEBI:57792"/>
    </ligand>
</feature>
<evidence type="ECO:0000256" key="6">
    <source>
        <dbReference type="ARBA" id="ARBA00023211"/>
    </source>
</evidence>
<dbReference type="GO" id="GO:0070402">
    <property type="term" value="F:NADPH binding"/>
    <property type="evidence" value="ECO:0007669"/>
    <property type="project" value="InterPro"/>
</dbReference>
<feature type="domain" description="1-deoxy-D-xylulose 5-phosphate reductoisomerase N-terminal" evidence="10">
    <location>
        <begin position="7"/>
        <end position="132"/>
    </location>
</feature>
<dbReference type="SUPFAM" id="SSF55347">
    <property type="entry name" value="Glyceraldehyde-3-phosphate dehydrogenase-like, C-terminal domain"/>
    <property type="match status" value="1"/>
</dbReference>
<evidence type="ECO:0000256" key="9">
    <source>
        <dbReference type="HAMAP-Rule" id="MF_00183"/>
    </source>
</evidence>
<evidence type="ECO:0000256" key="7">
    <source>
        <dbReference type="ARBA" id="ARBA00023229"/>
    </source>
</evidence>
<feature type="binding site" evidence="9">
    <location>
        <position position="151"/>
    </location>
    <ligand>
        <name>1-deoxy-D-xylulose 5-phosphate</name>
        <dbReference type="ChEBI" id="CHEBI:57792"/>
    </ligand>
</feature>
<keyword evidence="6 9" id="KW-0464">Manganese</keyword>
<feature type="binding site" evidence="9">
    <location>
        <position position="126"/>
    </location>
    <ligand>
        <name>NADPH</name>
        <dbReference type="ChEBI" id="CHEBI:57783"/>
    </ligand>
</feature>
<dbReference type="AlphaFoldDB" id="D5BR59"/>
<gene>
    <name evidence="9" type="primary">dxr</name>
    <name evidence="13" type="ordered locus">SAR116_0513</name>
</gene>
<dbReference type="eggNOG" id="COG0743">
    <property type="taxonomic scope" value="Bacteria"/>
</dbReference>
<dbReference type="InterPro" id="IPR036291">
    <property type="entry name" value="NAD(P)-bd_dom_sf"/>
</dbReference>
<dbReference type="UniPathway" id="UPA00056">
    <property type="reaction ID" value="UER00092"/>
</dbReference>
<dbReference type="FunFam" id="3.40.50.720:FF:000045">
    <property type="entry name" value="1-deoxy-D-xylulose 5-phosphate reductoisomerase"/>
    <property type="match status" value="1"/>
</dbReference>
<evidence type="ECO:0000256" key="2">
    <source>
        <dbReference type="ARBA" id="ARBA00006825"/>
    </source>
</evidence>
<dbReference type="OrthoDB" id="9806546at2"/>
<dbReference type="RefSeq" id="WP_013045385.1">
    <property type="nucleotide sequence ID" value="NC_014010.1"/>
</dbReference>
<comment type="function">
    <text evidence="9">Catalyzes the NADPH-dependent rearrangement and reduction of 1-deoxy-D-xylulose-5-phosphate (DXP) to 2-C-methyl-D-erythritol 4-phosphate (MEP).</text>
</comment>
<evidence type="ECO:0000256" key="1">
    <source>
        <dbReference type="ARBA" id="ARBA00005094"/>
    </source>
</evidence>
<dbReference type="HOGENOM" id="CLU_035714_4_0_5"/>
<accession>D5BR59</accession>
<dbReference type="Gene3D" id="3.40.50.720">
    <property type="entry name" value="NAD(P)-binding Rossmann-like Domain"/>
    <property type="match status" value="1"/>
</dbReference>
<protein>
    <recommendedName>
        <fullName evidence="9">1-deoxy-D-xylulose 5-phosphate reductoisomerase</fullName>
        <shortName evidence="9">DXP reductoisomerase</shortName>
        <ecNumber evidence="9">1.1.1.267</ecNumber>
    </recommendedName>
    <alternativeName>
        <fullName evidence="9">1-deoxyxylulose-5-phosphate reductoisomerase</fullName>
    </alternativeName>
    <alternativeName>
        <fullName evidence="9">2-C-methyl-D-erythritol 4-phosphate synthase</fullName>
    </alternativeName>
</protein>
<dbReference type="EMBL" id="CP001751">
    <property type="protein sequence ID" value="ADE38756.1"/>
    <property type="molecule type" value="Genomic_DNA"/>
</dbReference>
<dbReference type="Pfam" id="PF08436">
    <property type="entry name" value="DXP_redisom_C"/>
    <property type="match status" value="1"/>
</dbReference>
<feature type="domain" description="DXP reductoisomerase C-terminal" evidence="12">
    <location>
        <begin position="272"/>
        <end position="388"/>
    </location>
</feature>
<feature type="binding site" evidence="9">
    <location>
        <position position="223"/>
    </location>
    <ligand>
        <name>1-deoxy-D-xylulose 5-phosphate</name>
        <dbReference type="ChEBI" id="CHEBI:57792"/>
    </ligand>
</feature>
<evidence type="ECO:0000256" key="8">
    <source>
        <dbReference type="ARBA" id="ARBA00048543"/>
    </source>
</evidence>
<dbReference type="Gene3D" id="1.10.1740.10">
    <property type="match status" value="1"/>
</dbReference>
<evidence type="ECO:0000313" key="13">
    <source>
        <dbReference type="EMBL" id="ADE38756.1"/>
    </source>
</evidence>
<organism evidence="13 14">
    <name type="scientific">Puniceispirillum marinum (strain IMCC1322)</name>
    <dbReference type="NCBI Taxonomy" id="488538"/>
    <lineage>
        <taxon>Bacteria</taxon>
        <taxon>Pseudomonadati</taxon>
        <taxon>Pseudomonadota</taxon>
        <taxon>Alphaproteobacteria</taxon>
        <taxon>Candidatus Puniceispirillales</taxon>
        <taxon>Candidatus Puniceispirillaceae</taxon>
        <taxon>Candidatus Puniceispirillum</taxon>
    </lineage>
</organism>
<evidence type="ECO:0000259" key="10">
    <source>
        <dbReference type="Pfam" id="PF02670"/>
    </source>
</evidence>
<feature type="binding site" evidence="9">
    <location>
        <position position="152"/>
    </location>
    <ligand>
        <name>1-deoxy-D-xylulose 5-phosphate</name>
        <dbReference type="ChEBI" id="CHEBI:57792"/>
    </ligand>
</feature>
<dbReference type="Pfam" id="PF13288">
    <property type="entry name" value="DXPR_C"/>
    <property type="match status" value="1"/>
</dbReference>
<keyword evidence="4 9" id="KW-0521">NADP</keyword>
<comment type="similarity">
    <text evidence="2 9">Belongs to the DXR family.</text>
</comment>
<feature type="binding site" evidence="9">
    <location>
        <position position="41"/>
    </location>
    <ligand>
        <name>NADPH</name>
        <dbReference type="ChEBI" id="CHEBI:57783"/>
    </ligand>
</feature>
<feature type="binding site" evidence="9">
    <location>
        <position position="232"/>
    </location>
    <ligand>
        <name>Mn(2+)</name>
        <dbReference type="ChEBI" id="CHEBI:29035"/>
    </ligand>
</feature>
<dbReference type="PIRSF" id="PIRSF006205">
    <property type="entry name" value="Dxp_reductismrs"/>
    <property type="match status" value="1"/>
</dbReference>
<dbReference type="GO" id="GO:0030604">
    <property type="term" value="F:1-deoxy-D-xylulose-5-phosphate reductoisomerase activity"/>
    <property type="evidence" value="ECO:0007669"/>
    <property type="project" value="UniProtKB-UniRule"/>
</dbReference>
<feature type="binding site" evidence="9">
    <location>
        <position position="14"/>
    </location>
    <ligand>
        <name>NADPH</name>
        <dbReference type="ChEBI" id="CHEBI:57783"/>
    </ligand>
</feature>
<dbReference type="PANTHER" id="PTHR30525:SF0">
    <property type="entry name" value="1-DEOXY-D-XYLULOSE 5-PHOSPHATE REDUCTOISOMERASE, CHLOROPLASTIC"/>
    <property type="match status" value="1"/>
</dbReference>
<dbReference type="SUPFAM" id="SSF69055">
    <property type="entry name" value="1-deoxy-D-xylulose-5-phosphate reductoisomerase, C-terminal domain"/>
    <property type="match status" value="1"/>
</dbReference>
<evidence type="ECO:0000256" key="3">
    <source>
        <dbReference type="ARBA" id="ARBA00022723"/>
    </source>
</evidence>
<keyword evidence="14" id="KW-1185">Reference proteome</keyword>
<evidence type="ECO:0000256" key="5">
    <source>
        <dbReference type="ARBA" id="ARBA00023002"/>
    </source>
</evidence>
<feature type="binding site" evidence="9">
    <location>
        <position position="16"/>
    </location>
    <ligand>
        <name>NADPH</name>
        <dbReference type="ChEBI" id="CHEBI:57783"/>
    </ligand>
</feature>
<dbReference type="STRING" id="488538.SAR116_0513"/>
<feature type="binding site" evidence="9">
    <location>
        <position position="187"/>
    </location>
    <ligand>
        <name>1-deoxy-D-xylulose 5-phosphate</name>
        <dbReference type="ChEBI" id="CHEBI:57792"/>
    </ligand>
</feature>
<dbReference type="InterPro" id="IPR013644">
    <property type="entry name" value="DXP_reductoisomerase_C"/>
</dbReference>
<evidence type="ECO:0000313" key="14">
    <source>
        <dbReference type="Proteomes" id="UP000007460"/>
    </source>
</evidence>
<dbReference type="GO" id="GO:0016853">
    <property type="term" value="F:isomerase activity"/>
    <property type="evidence" value="ECO:0007669"/>
    <property type="project" value="UniProtKB-KW"/>
</dbReference>
<evidence type="ECO:0000259" key="11">
    <source>
        <dbReference type="Pfam" id="PF08436"/>
    </source>
</evidence>
<proteinExistence type="inferred from homology"/>
<keyword evidence="3 9" id="KW-0479">Metal-binding</keyword>
<dbReference type="GO" id="GO:0030145">
    <property type="term" value="F:manganese ion binding"/>
    <property type="evidence" value="ECO:0007669"/>
    <property type="project" value="TreeGrafter"/>
</dbReference>
<comment type="pathway">
    <text evidence="1 9">Isoprenoid biosynthesis; isopentenyl diphosphate biosynthesis via DXP pathway; isopentenyl diphosphate from 1-deoxy-D-xylulose 5-phosphate: step 1/6.</text>
</comment>
<feature type="binding site" evidence="9">
    <location>
        <position position="150"/>
    </location>
    <ligand>
        <name>Mn(2+)</name>
        <dbReference type="ChEBI" id="CHEBI:29035"/>
    </ligand>
</feature>
<evidence type="ECO:0000256" key="4">
    <source>
        <dbReference type="ARBA" id="ARBA00022857"/>
    </source>
</evidence>
<reference evidence="13 14" key="1">
    <citation type="journal article" date="2010" name="J. Bacteriol.">
        <title>Complete genome sequence of "Candidatus Puniceispirillum marinum" IMCC1322, a representative of the SAR116 clade in the Alphaproteobacteria.</title>
        <authorList>
            <person name="Oh H.M."/>
            <person name="Kwon K.K."/>
            <person name="Kang I."/>
            <person name="Kang S.G."/>
            <person name="Lee J.H."/>
            <person name="Kim S.J."/>
            <person name="Cho J.C."/>
        </authorList>
    </citation>
    <scope>NUCLEOTIDE SEQUENCE [LARGE SCALE GENOMIC DNA]</scope>
    <source>
        <strain evidence="13 14">IMCC1322</strain>
    </source>
</reference>
<dbReference type="InterPro" id="IPR036169">
    <property type="entry name" value="DXPR_C_sf"/>
</dbReference>
<feature type="binding site" evidence="9">
    <location>
        <position position="229"/>
    </location>
    <ligand>
        <name>1-deoxy-D-xylulose 5-phosphate</name>
        <dbReference type="ChEBI" id="CHEBI:57792"/>
    </ligand>
</feature>
<dbReference type="NCBIfam" id="TIGR00243">
    <property type="entry name" value="Dxr"/>
    <property type="match status" value="1"/>
</dbReference>
<keyword evidence="7 9" id="KW-0414">Isoprene biosynthesis</keyword>
<dbReference type="PANTHER" id="PTHR30525">
    <property type="entry name" value="1-DEOXY-D-XYLULOSE 5-PHOSPHATE REDUCTOISOMERASE"/>
    <property type="match status" value="1"/>
</dbReference>
<feature type="binding site" evidence="9">
    <location>
        <position position="124"/>
    </location>
    <ligand>
        <name>NADPH</name>
        <dbReference type="ChEBI" id="CHEBI:57783"/>
    </ligand>
</feature>
<dbReference type="GO" id="GO:0051484">
    <property type="term" value="P:isopentenyl diphosphate biosynthetic process, methylerythritol 4-phosphate pathway involved in terpenoid biosynthetic process"/>
    <property type="evidence" value="ECO:0007669"/>
    <property type="project" value="UniProtKB-ARBA"/>
</dbReference>
<evidence type="ECO:0000259" key="12">
    <source>
        <dbReference type="Pfam" id="PF13288"/>
    </source>
</evidence>
<keyword evidence="13" id="KW-0413">Isomerase</keyword>
<feature type="binding site" evidence="9">
    <location>
        <position position="216"/>
    </location>
    <ligand>
        <name>NADPH</name>
        <dbReference type="ChEBI" id="CHEBI:57783"/>
    </ligand>
</feature>
<comment type="catalytic activity">
    <reaction evidence="8">
        <text>2-C-methyl-D-erythritol 4-phosphate + NADP(+) = 1-deoxy-D-xylulose 5-phosphate + NADPH + H(+)</text>
        <dbReference type="Rhea" id="RHEA:13717"/>
        <dbReference type="ChEBI" id="CHEBI:15378"/>
        <dbReference type="ChEBI" id="CHEBI:57783"/>
        <dbReference type="ChEBI" id="CHEBI:57792"/>
        <dbReference type="ChEBI" id="CHEBI:58262"/>
        <dbReference type="ChEBI" id="CHEBI:58349"/>
        <dbReference type="EC" id="1.1.1.267"/>
    </reaction>
    <physiologicalReaction direction="right-to-left" evidence="8">
        <dbReference type="Rhea" id="RHEA:13719"/>
    </physiologicalReaction>
</comment>
<comment type="caution">
    <text evidence="9">Lacks conserved residue(s) required for the propagation of feature annotation.</text>
</comment>
<dbReference type="KEGG" id="apb:SAR116_0513"/>
<keyword evidence="9" id="KW-0460">Magnesium</keyword>
<dbReference type="HAMAP" id="MF_00183">
    <property type="entry name" value="DXP_reductoisom"/>
    <property type="match status" value="1"/>
</dbReference>
<feature type="binding site" evidence="9">
    <location>
        <position position="13"/>
    </location>
    <ligand>
        <name>NADPH</name>
        <dbReference type="ChEBI" id="CHEBI:57783"/>
    </ligand>
</feature>
<feature type="binding site" evidence="9">
    <location>
        <position position="232"/>
    </location>
    <ligand>
        <name>1-deoxy-D-xylulose 5-phosphate</name>
        <dbReference type="ChEBI" id="CHEBI:57792"/>
    </ligand>
</feature>
<keyword evidence="5 9" id="KW-0560">Oxidoreductase</keyword>
<dbReference type="Proteomes" id="UP000007460">
    <property type="component" value="Chromosome"/>
</dbReference>
<feature type="binding site" evidence="9">
    <location>
        <position position="210"/>
    </location>
    <ligand>
        <name>1-deoxy-D-xylulose 5-phosphate</name>
        <dbReference type="ChEBI" id="CHEBI:57792"/>
    </ligand>
</feature>
<name>D5BR59_PUNMI</name>
<sequence>MSSHSVITILGATGSIGDNTLALVRQNPDLFRIKALVGGSNVEKLADLALEFTPDVVGIADATKQARLAERLLGSEIKIVAGDAECKDLAAIKVDIVIAGIVGLAGLPSMMKAVEAGQTIGLANKESLVSAGHVISQVAAKNGARIIPLDSEHSAIFQCWHGWQERLDGNDVHEGMSSIQKICLTASGGPFLTRALNEFASITPQDAVAHPNWEMGRKISVDSATMMNKGLEVIEAHFLFDLPAEQIEAVIHPQSIIHGMIHFRDGSIIAQLSSADMQVPISYALKMPGRLNWDPEPLDIVALGKLEFLPIEPDRFPCFALAQNALIQAGTAPAILNGANEVAVAAFLAGHISFSSIATIVADSLATNIDGDINTLDAVIAVDNEARRVATVLVEKIKGQ</sequence>
<dbReference type="EC" id="1.1.1.267" evidence="9"/>
<dbReference type="InterPro" id="IPR013512">
    <property type="entry name" value="DXP_reductoisomerase_N"/>
</dbReference>
<dbReference type="SUPFAM" id="SSF51735">
    <property type="entry name" value="NAD(P)-binding Rossmann-fold domains"/>
    <property type="match status" value="1"/>
</dbReference>